<organism evidence="1">
    <name type="scientific">Myoviridae sp. ctagO6</name>
    <dbReference type="NCBI Taxonomy" id="2826667"/>
    <lineage>
        <taxon>Viruses</taxon>
        <taxon>Duplodnaviria</taxon>
        <taxon>Heunggongvirae</taxon>
        <taxon>Uroviricota</taxon>
        <taxon>Caudoviricetes</taxon>
    </lineage>
</organism>
<name>A0A8S5NPX8_9CAUD</name>
<dbReference type="EMBL" id="BK015215">
    <property type="protein sequence ID" value="DAD96330.1"/>
    <property type="molecule type" value="Genomic_DNA"/>
</dbReference>
<reference evidence="1" key="1">
    <citation type="journal article" date="2021" name="Proc. Natl. Acad. Sci. U.S.A.">
        <title>A Catalog of Tens of Thousands of Viruses from Human Metagenomes Reveals Hidden Associations with Chronic Diseases.</title>
        <authorList>
            <person name="Tisza M.J."/>
            <person name="Buck C.B."/>
        </authorList>
    </citation>
    <scope>NUCLEOTIDE SEQUENCE</scope>
    <source>
        <strain evidence="1">CtagO6</strain>
    </source>
</reference>
<evidence type="ECO:0000313" key="1">
    <source>
        <dbReference type="EMBL" id="DAD96330.1"/>
    </source>
</evidence>
<protein>
    <submittedName>
        <fullName evidence="1">Uncharacterized protein</fullName>
    </submittedName>
</protein>
<sequence length="119" mass="13446">MDAVKFLEERARMCGHGCKNCPAYGDECNIYKEGCDFESLVKAVEAWAAEHPKKTRQSEFLKQWPNVKLGVDGVVPILPCGLDTEYPHKNGCIDEDGYCTHASRGCDKCSHDFWMQEVE</sequence>
<proteinExistence type="predicted"/>
<accession>A0A8S5NPX8</accession>